<keyword evidence="4" id="KW-1185">Reference proteome</keyword>
<sequence length="156" mass="15262">MPPPPPPPPPPPGFGGPPPPPPPPAPAPAAAMPGRGALLADIQKGKALKKTVTNDRSAPQIGKVSSVGGPAPSGLGAPPIPGLPKAPGGLAPPVPGLRARSNSDQGNRAQPAASGTEGPPQLAGLFAGGMPKLRKTGGGVDTGGKKQLWRLACRDI</sequence>
<dbReference type="KEGG" id="ttt:THITE_2113479"/>
<dbReference type="RefSeq" id="XP_003652230.1">
    <property type="nucleotide sequence ID" value="XM_003652182.1"/>
</dbReference>
<dbReference type="eggNOG" id="KOG4462">
    <property type="taxonomic scope" value="Eukaryota"/>
</dbReference>
<dbReference type="PROSITE" id="PS51082">
    <property type="entry name" value="WH2"/>
    <property type="match status" value="1"/>
</dbReference>
<organism evidence="3 4">
    <name type="scientific">Thermothielavioides terrestris (strain ATCC 38088 / NRRL 8126)</name>
    <name type="common">Thielavia terrestris</name>
    <dbReference type="NCBI Taxonomy" id="578455"/>
    <lineage>
        <taxon>Eukaryota</taxon>
        <taxon>Fungi</taxon>
        <taxon>Dikarya</taxon>
        <taxon>Ascomycota</taxon>
        <taxon>Pezizomycotina</taxon>
        <taxon>Sordariomycetes</taxon>
        <taxon>Sordariomycetidae</taxon>
        <taxon>Sordariales</taxon>
        <taxon>Chaetomiaceae</taxon>
        <taxon>Thermothielavioides</taxon>
        <taxon>Thermothielavioides terrestris</taxon>
    </lineage>
</organism>
<dbReference type="AlphaFoldDB" id="G2R2X8"/>
<proteinExistence type="predicted"/>
<dbReference type="InterPro" id="IPR003124">
    <property type="entry name" value="WH2_dom"/>
</dbReference>
<evidence type="ECO:0000313" key="3">
    <source>
        <dbReference type="EMBL" id="AEO65894.1"/>
    </source>
</evidence>
<dbReference type="STRING" id="578455.G2R2X8"/>
<dbReference type="OrthoDB" id="2430277at2759"/>
<feature type="compositionally biased region" description="Pro residues" evidence="1">
    <location>
        <begin position="78"/>
        <end position="95"/>
    </location>
</feature>
<feature type="compositionally biased region" description="Low complexity" evidence="1">
    <location>
        <begin position="62"/>
        <end position="77"/>
    </location>
</feature>
<protein>
    <recommendedName>
        <fullName evidence="2">WH2 domain-containing protein</fullName>
    </recommendedName>
</protein>
<feature type="compositionally biased region" description="Low complexity" evidence="1">
    <location>
        <begin position="28"/>
        <end position="37"/>
    </location>
</feature>
<evidence type="ECO:0000313" key="4">
    <source>
        <dbReference type="Proteomes" id="UP000008181"/>
    </source>
</evidence>
<dbReference type="EMBL" id="CP003010">
    <property type="protein sequence ID" value="AEO65894.1"/>
    <property type="molecule type" value="Genomic_DNA"/>
</dbReference>
<reference evidence="3 4" key="1">
    <citation type="journal article" date="2011" name="Nat. Biotechnol.">
        <title>Comparative genomic analysis of the thermophilic biomass-degrading fungi Myceliophthora thermophila and Thielavia terrestris.</title>
        <authorList>
            <person name="Berka R.M."/>
            <person name="Grigoriev I.V."/>
            <person name="Otillar R."/>
            <person name="Salamov A."/>
            <person name="Grimwood J."/>
            <person name="Reid I."/>
            <person name="Ishmael N."/>
            <person name="John T."/>
            <person name="Darmond C."/>
            <person name="Moisan M.-C."/>
            <person name="Henrissat B."/>
            <person name="Coutinho P.M."/>
            <person name="Lombard V."/>
            <person name="Natvig D.O."/>
            <person name="Lindquist E."/>
            <person name="Schmutz J."/>
            <person name="Lucas S."/>
            <person name="Harris P."/>
            <person name="Powlowski J."/>
            <person name="Bellemare A."/>
            <person name="Taylor D."/>
            <person name="Butler G."/>
            <person name="de Vries R.P."/>
            <person name="Allijn I.E."/>
            <person name="van den Brink J."/>
            <person name="Ushinsky S."/>
            <person name="Storms R."/>
            <person name="Powell A.J."/>
            <person name="Paulsen I.T."/>
            <person name="Elbourne L.D.H."/>
            <person name="Baker S.E."/>
            <person name="Magnuson J."/>
            <person name="LaBoissiere S."/>
            <person name="Clutterbuck A.J."/>
            <person name="Martinez D."/>
            <person name="Wogulis M."/>
            <person name="de Leon A.L."/>
            <person name="Rey M.W."/>
            <person name="Tsang A."/>
        </authorList>
    </citation>
    <scope>NUCLEOTIDE SEQUENCE [LARGE SCALE GENOMIC DNA]</scope>
    <source>
        <strain evidence="4">ATCC 38088 / NRRL 8126</strain>
    </source>
</reference>
<feature type="region of interest" description="Disordered" evidence="1">
    <location>
        <begin position="1"/>
        <end position="145"/>
    </location>
</feature>
<evidence type="ECO:0000256" key="1">
    <source>
        <dbReference type="SAM" id="MobiDB-lite"/>
    </source>
</evidence>
<gene>
    <name evidence="3" type="ORF">THITE_2113479</name>
</gene>
<dbReference type="GeneID" id="11517432"/>
<dbReference type="HOGENOM" id="CLU_067368_1_0_1"/>
<name>G2R2X8_THETT</name>
<dbReference type="Pfam" id="PF02205">
    <property type="entry name" value="WH2"/>
    <property type="match status" value="1"/>
</dbReference>
<dbReference type="GO" id="GO:0003779">
    <property type="term" value="F:actin binding"/>
    <property type="evidence" value="ECO:0007669"/>
    <property type="project" value="InterPro"/>
</dbReference>
<dbReference type="Proteomes" id="UP000008181">
    <property type="component" value="Chromosome 2"/>
</dbReference>
<evidence type="ECO:0000259" key="2">
    <source>
        <dbReference type="PROSITE" id="PS51082"/>
    </source>
</evidence>
<feature type="domain" description="WH2" evidence="2">
    <location>
        <begin position="34"/>
        <end position="51"/>
    </location>
</feature>
<dbReference type="SMART" id="SM00246">
    <property type="entry name" value="WH2"/>
    <property type="match status" value="1"/>
</dbReference>
<accession>G2R2X8</accession>
<feature type="compositionally biased region" description="Pro residues" evidence="1">
    <location>
        <begin position="1"/>
        <end position="27"/>
    </location>
</feature>